<protein>
    <submittedName>
        <fullName evidence="1">Transposase (ISH6)</fullName>
    </submittedName>
</protein>
<gene>
    <name evidence="1" type="ORF">C450_05590</name>
</gene>
<evidence type="ECO:0000313" key="2">
    <source>
        <dbReference type="Proteomes" id="UP000011625"/>
    </source>
</evidence>
<dbReference type="EMBL" id="AOME01000027">
    <property type="protein sequence ID" value="EMA54505.1"/>
    <property type="molecule type" value="Genomic_DNA"/>
</dbReference>
<keyword evidence="2" id="KW-1185">Reference proteome</keyword>
<accession>M0NCX5</accession>
<name>M0NCX5_9EURY</name>
<proteinExistence type="predicted"/>
<dbReference type="RefSeq" id="WP_005041088.1">
    <property type="nucleotide sequence ID" value="NZ_AOME01000027.1"/>
</dbReference>
<reference evidence="1 2" key="1">
    <citation type="journal article" date="2014" name="PLoS Genet.">
        <title>Phylogenetically driven sequencing of extremely halophilic archaea reveals strategies for static and dynamic osmo-response.</title>
        <authorList>
            <person name="Becker E.A."/>
            <person name="Seitzer P.M."/>
            <person name="Tritt A."/>
            <person name="Larsen D."/>
            <person name="Krusor M."/>
            <person name="Yao A.I."/>
            <person name="Wu D."/>
            <person name="Madern D."/>
            <person name="Eisen J.A."/>
            <person name="Darling A.E."/>
            <person name="Facciotti M.T."/>
        </authorList>
    </citation>
    <scope>NUCLEOTIDE SEQUENCE [LARGE SCALE GENOMIC DNA]</scope>
    <source>
        <strain evidence="1 2">DSM 8989</strain>
    </source>
</reference>
<sequence length="450" mass="50729">MRESPIQITLTVHLVLSIDLTEQYPLAAVAEILTQQSIESALLETLIQSLNEHLVEAYCGDKHAYGNGTKRFQRSATSTRSAVTTAGEHQFTLDYVEDTATDDENPSHFRPIEDLVDFDGKKRYQQDISAHSVDLATTLSYRDAASHGDGFDKMPSPDTIQRRVEEYGDELSEFVADRLPGTEADTVVPDGTKCYSQDDDRDYHDVQVTLAEDTAENSRSLLDVSVNAVWDETAASLEAMDAITDDARVVSDAENRLVTAFTDGTRKHQLDLSHVPRTLSYKLWDDGALSLDDRREVTSEVAGELFHLKNSVEKHRPEEERSAIRERIGRTEERIEKTAWQLEQLSSPKAADYLRSGLPSMVTFAEDALDGFEVPWTSNPVERAMGEVAKRCKRDWMRWTEDGLEALLQLRLVKYANPGYYRQFFDDLLQRSTHKKIRCTVSVTVTGGEV</sequence>
<comment type="caution">
    <text evidence="1">The sequence shown here is derived from an EMBL/GenBank/DDBJ whole genome shotgun (WGS) entry which is preliminary data.</text>
</comment>
<dbReference type="OrthoDB" id="198848at2157"/>
<dbReference type="NCBIfam" id="NF041731">
    <property type="entry name" value="transpos_ISH6"/>
    <property type="match status" value="1"/>
</dbReference>
<evidence type="ECO:0000313" key="1">
    <source>
        <dbReference type="EMBL" id="EMA54505.1"/>
    </source>
</evidence>
<dbReference type="AlphaFoldDB" id="M0NCX5"/>
<dbReference type="PATRIC" id="fig|1227456.3.peg.1130"/>
<dbReference type="Proteomes" id="UP000011625">
    <property type="component" value="Unassembled WGS sequence"/>
</dbReference>
<organism evidence="1 2">
    <name type="scientific">Halococcus salifodinae DSM 8989</name>
    <dbReference type="NCBI Taxonomy" id="1227456"/>
    <lineage>
        <taxon>Archaea</taxon>
        <taxon>Methanobacteriati</taxon>
        <taxon>Methanobacteriota</taxon>
        <taxon>Stenosarchaea group</taxon>
        <taxon>Halobacteria</taxon>
        <taxon>Halobacteriales</taxon>
        <taxon>Halococcaceae</taxon>
        <taxon>Halococcus</taxon>
    </lineage>
</organism>